<dbReference type="KEGG" id="mseb:RE474_01945"/>
<keyword evidence="6" id="KW-0472">Membrane</keyword>
<dbReference type="SUPFAM" id="SSF52743">
    <property type="entry name" value="Subtilisin-like"/>
    <property type="match status" value="1"/>
</dbReference>
<keyword evidence="6" id="KW-0812">Transmembrane</keyword>
<evidence type="ECO:0000256" key="4">
    <source>
        <dbReference type="PROSITE-ProRule" id="PRU01240"/>
    </source>
</evidence>
<dbReference type="PANTHER" id="PTHR43399">
    <property type="entry name" value="SUBTILISIN-RELATED"/>
    <property type="match status" value="1"/>
</dbReference>
<dbReference type="InterPro" id="IPR022398">
    <property type="entry name" value="Peptidase_S8_His-AS"/>
</dbReference>
<keyword evidence="9" id="KW-1185">Reference proteome</keyword>
<feature type="active site" description="Charge relay system" evidence="4">
    <location>
        <position position="488"/>
    </location>
</feature>
<dbReference type="PRINTS" id="PR00723">
    <property type="entry name" value="SUBTILISIN"/>
</dbReference>
<gene>
    <name evidence="8" type="ORF">RE474_01945</name>
</gene>
<evidence type="ECO:0000259" key="7">
    <source>
        <dbReference type="PROSITE" id="PS50853"/>
    </source>
</evidence>
<feature type="compositionally biased region" description="Gly residues" evidence="5">
    <location>
        <begin position="1200"/>
        <end position="1210"/>
    </location>
</feature>
<evidence type="ECO:0000256" key="2">
    <source>
        <dbReference type="ARBA" id="ARBA00022801"/>
    </source>
</evidence>
<dbReference type="InterPro" id="IPR015500">
    <property type="entry name" value="Peptidase_S8_subtilisin-rel"/>
</dbReference>
<reference evidence="8 9" key="1">
    <citation type="submission" date="2023-08" db="EMBL/GenBank/DDBJ databases">
        <title>Methanolobus mangrovi sp. nov. and Methanolobus sediminis sp. nov, two novel methylotrophic methanogens isolated from mangrove sediments in China.</title>
        <authorList>
            <person name="Zhou J."/>
        </authorList>
    </citation>
    <scope>NUCLEOTIDE SEQUENCE [LARGE SCALE GENOMIC DNA]</scope>
    <source>
        <strain evidence="8 9">FTZ6</strain>
    </source>
</reference>
<evidence type="ECO:0000313" key="9">
    <source>
        <dbReference type="Proteomes" id="UP001182908"/>
    </source>
</evidence>
<proteinExistence type="inferred from homology"/>
<dbReference type="InterPro" id="IPR003961">
    <property type="entry name" value="FN3_dom"/>
</dbReference>
<dbReference type="Gene3D" id="2.60.120.380">
    <property type="match status" value="1"/>
</dbReference>
<dbReference type="CDD" id="cd04842">
    <property type="entry name" value="Peptidases_S8_Kp43_protease"/>
    <property type="match status" value="1"/>
</dbReference>
<evidence type="ECO:0000313" key="8">
    <source>
        <dbReference type="EMBL" id="WMW25505.1"/>
    </source>
</evidence>
<dbReference type="Pfam" id="PF00082">
    <property type="entry name" value="Peptidase_S8"/>
    <property type="match status" value="1"/>
</dbReference>
<keyword evidence="6" id="KW-1133">Transmembrane helix</keyword>
<dbReference type="PROSITE" id="PS50853">
    <property type="entry name" value="FN3"/>
    <property type="match status" value="1"/>
</dbReference>
<organism evidence="8 9">
    <name type="scientific">Methanolobus sediminis</name>
    <dbReference type="NCBI Taxonomy" id="3072978"/>
    <lineage>
        <taxon>Archaea</taxon>
        <taxon>Methanobacteriati</taxon>
        <taxon>Methanobacteriota</taxon>
        <taxon>Stenosarchaea group</taxon>
        <taxon>Methanomicrobia</taxon>
        <taxon>Methanosarcinales</taxon>
        <taxon>Methanosarcinaceae</taxon>
        <taxon>Methanolobus</taxon>
    </lineage>
</organism>
<dbReference type="PROSITE" id="PS00138">
    <property type="entry name" value="SUBTILASE_SER"/>
    <property type="match status" value="1"/>
</dbReference>
<dbReference type="InterPro" id="IPR026453">
    <property type="entry name" value="PGF_pre_PGF"/>
</dbReference>
<feature type="region of interest" description="Disordered" evidence="5">
    <location>
        <begin position="1373"/>
        <end position="1400"/>
    </location>
</feature>
<dbReference type="Gene3D" id="2.60.40.10">
    <property type="entry name" value="Immunoglobulins"/>
    <property type="match status" value="1"/>
</dbReference>
<dbReference type="InterPro" id="IPR000209">
    <property type="entry name" value="Peptidase_S8/S53_dom"/>
</dbReference>
<feature type="domain" description="Fibronectin type-III" evidence="7">
    <location>
        <begin position="1108"/>
        <end position="1191"/>
    </location>
</feature>
<dbReference type="InterPro" id="IPR034058">
    <property type="entry name" value="TagA/B/C/D_pept_dom"/>
</dbReference>
<dbReference type="InterPro" id="IPR023828">
    <property type="entry name" value="Peptidase_S8_Ser-AS"/>
</dbReference>
<sequence length="1429" mass="155996">MHVKNILLILFILIISIATVNASTEYANDNSLILLKAGHINTDDTVSEIENNDTTAQSLSTVSVENTESYYIVQFTGPVRYSWKQEIINAGATIYDYVPNNAFIFRMNDDVKAQVGLMDFVKWIGEYRSSYKYEPELVYASSVQIAGNLSDNENTYYVLLFCSDDYENIANSVESLGGTIISGSRTIMKVQITTEMIPEIAAINGVSWIEEYVQPTVNNDIAAGIINVNTVHETYGLNGSGQIVAIADSGLDNGEDNIDMHADIRGRILYLEDLNDNDAADYLGHGTHVAGSVLGNGSLSNGNYSGMAPEAQLVFQSIGGSSSILYPPVDLNDLFLQAYNTSTNTRIHTNSWGYTGNLGEYTERSQQVDQFMWEHPDMLILFSAGNNGASGSSTVGSPGTAKNALTVGASENYRPDNGSSSDNISQIAYFSSLGPVDDKTSDDDNISKNRIKPDVVAPGTNIVSVKSSQANIDSWYLNTNYALMSGTSMSTPIVAGSAALIRQYYMDIENVPHPSAALIKATLINGAYNLNSENMGRPDYFQGWGRVDVENSIFPQYPDFIGYFDNPEPLNDDPDNASYNSEWNVTYIVSENSEYLRTTLVWTDYPGFYASDKVLVNNLDLIIVTPDNETHYGNYGPDTVNNVEGIEFQDPAPGIYTIMVNATVINSDDSQNLSHDSLSLGTQNFSLVISSTFDVNEYPRNNNYTTDDLTVVSLNLTHPYGINQSTINMTIDGNEVSPSSDNIIGGFNVSYHTAEPYDEGYHNVSVTALTNKSEEISYEWRFYVSVEDNIITIDGLAENLVIQEETVDINVSNLKYCDFWYNIDNGDNSSNQTGFWLNTTLNMTEGHYNLTIFARDITNYTNSTTVNFTVFTESAEIDYPESGTIYYLPEDNSFTLNGTVGVATNVSIYVNGALTNYSEPVSNGVFNVSNVPLSNGTNTINISAMYNNSLNDYFTANTTIYISLGQTVNTSSSDIVTISVPGIGTNVSNPVFNFNISGTSSNPGNISASVVRGTEPENGSSLVGTVLDIRVYNESDMNYSHQFGRNVSLALGYDPYLVNNTNKLLVAWYDEEEGTWIPFRSTVNITANTTTTNITHLSIYAPHEDNTAPVISSVTNSSTTSTITLAWESSEDTDHVEVWTNGSLLGNYSGSEMTDTGLSASTLYNYSLRAVDYVGNIGEWYNTSVRTSAATSASSSSSSSGGGGGGGGSTGEDVDNIAFKDVLSVYAGKDDFVDFDFTKDQNEVDYVRYTSLKNAGRISVTIEILKSTSALVDESASGFVYKNMNIWVGKTGYAIESNIKDPVIGFKVSKDWVADNDVNIDTIVLNRYSEDVWTKLDTEQTGEDGDYYYFEASTPGFSPFAVTADIPITLDSENDEKSDTEFVTASDTSDESTAEENNSETGKSIPVLSVLVTLAIIAVASVFIRKQQD</sequence>
<evidence type="ECO:0000256" key="3">
    <source>
        <dbReference type="ARBA" id="ARBA00022825"/>
    </source>
</evidence>
<evidence type="ECO:0000256" key="1">
    <source>
        <dbReference type="ARBA" id="ARBA00022670"/>
    </source>
</evidence>
<protein>
    <submittedName>
        <fullName evidence="8">PGF-pre-PGF domain-containing protein</fullName>
    </submittedName>
</protein>
<feature type="compositionally biased region" description="Acidic residues" evidence="5">
    <location>
        <begin position="1388"/>
        <end position="1398"/>
    </location>
</feature>
<feature type="region of interest" description="Disordered" evidence="5">
    <location>
        <begin position="1191"/>
        <end position="1210"/>
    </location>
</feature>
<evidence type="ECO:0000256" key="5">
    <source>
        <dbReference type="SAM" id="MobiDB-lite"/>
    </source>
</evidence>
<keyword evidence="1 4" id="KW-0645">Protease</keyword>
<dbReference type="Proteomes" id="UP001182908">
    <property type="component" value="Chromosome"/>
</dbReference>
<dbReference type="RefSeq" id="WP_309311309.1">
    <property type="nucleotide sequence ID" value="NZ_CP133592.1"/>
</dbReference>
<dbReference type="GO" id="GO:0004252">
    <property type="term" value="F:serine-type endopeptidase activity"/>
    <property type="evidence" value="ECO:0007669"/>
    <property type="project" value="UniProtKB-UniRule"/>
</dbReference>
<dbReference type="EMBL" id="CP133592">
    <property type="protein sequence ID" value="WMW25505.1"/>
    <property type="molecule type" value="Genomic_DNA"/>
</dbReference>
<keyword evidence="3 4" id="KW-0720">Serine protease</keyword>
<feature type="transmembrane region" description="Helical" evidence="6">
    <location>
        <begin position="1405"/>
        <end position="1424"/>
    </location>
</feature>
<dbReference type="InterPro" id="IPR036852">
    <property type="entry name" value="Peptidase_S8/S53_dom_sf"/>
</dbReference>
<dbReference type="NCBIfam" id="TIGR04213">
    <property type="entry name" value="PGF_pre_PGF"/>
    <property type="match status" value="1"/>
</dbReference>
<comment type="similarity">
    <text evidence="4">Belongs to the peptidase S8 family.</text>
</comment>
<feature type="active site" description="Charge relay system" evidence="4">
    <location>
        <position position="248"/>
    </location>
</feature>
<keyword evidence="2 4" id="KW-0378">Hydrolase</keyword>
<dbReference type="PANTHER" id="PTHR43399:SF5">
    <property type="entry name" value="PEPTIDASE S8 FAMILY WITH PROTEASE-ASSOCIATED DOMAIN"/>
    <property type="match status" value="1"/>
</dbReference>
<accession>A0AA51UNU2</accession>
<dbReference type="InterPro" id="IPR013783">
    <property type="entry name" value="Ig-like_fold"/>
</dbReference>
<dbReference type="PROSITE" id="PS51892">
    <property type="entry name" value="SUBTILASE"/>
    <property type="match status" value="1"/>
</dbReference>
<evidence type="ECO:0000256" key="6">
    <source>
        <dbReference type="SAM" id="Phobius"/>
    </source>
</evidence>
<dbReference type="GeneID" id="84231440"/>
<name>A0AA51UNU2_9EURY</name>
<dbReference type="PROSITE" id="PS00137">
    <property type="entry name" value="SUBTILASE_HIS"/>
    <property type="match status" value="1"/>
</dbReference>
<dbReference type="Gene3D" id="3.40.50.200">
    <property type="entry name" value="Peptidase S8/S53 domain"/>
    <property type="match status" value="1"/>
</dbReference>
<dbReference type="InterPro" id="IPR051048">
    <property type="entry name" value="Peptidase_S8/S53_subtilisin"/>
</dbReference>
<dbReference type="GO" id="GO:0006508">
    <property type="term" value="P:proteolysis"/>
    <property type="evidence" value="ECO:0007669"/>
    <property type="project" value="UniProtKB-KW"/>
</dbReference>
<feature type="active site" description="Charge relay system" evidence="4">
    <location>
        <position position="285"/>
    </location>
</feature>